<dbReference type="Proteomes" id="UP000070539">
    <property type="component" value="Unassembled WGS sequence"/>
</dbReference>
<keyword evidence="1" id="KW-1133">Transmembrane helix</keyword>
<gene>
    <name evidence="2" type="ORF">CLNEO_24790</name>
</gene>
<dbReference type="RefSeq" id="WP_066089670.1">
    <property type="nucleotide sequence ID" value="NZ_LRVM01000010.1"/>
</dbReference>
<proteinExistence type="predicted"/>
<evidence type="ECO:0000313" key="2">
    <source>
        <dbReference type="EMBL" id="KXL52130.1"/>
    </source>
</evidence>
<comment type="caution">
    <text evidence="2">The sequence shown here is derived from an EMBL/GenBank/DDBJ whole genome shotgun (WGS) entry which is preliminary data.</text>
</comment>
<dbReference type="EMBL" id="LRVM01000010">
    <property type="protein sequence ID" value="KXL52130.1"/>
    <property type="molecule type" value="Genomic_DNA"/>
</dbReference>
<keyword evidence="1" id="KW-0472">Membrane</keyword>
<name>A0A136WCA9_9FIRM</name>
<evidence type="ECO:0000313" key="3">
    <source>
        <dbReference type="Proteomes" id="UP000070539"/>
    </source>
</evidence>
<sequence length="59" mass="6802">MNYRKSHRLMWGLFIVSFLLLAVGYIKNEMIYLVIGTLCTFAGILQSVIFYRCPIAISL</sequence>
<keyword evidence="3" id="KW-1185">Reference proteome</keyword>
<accession>A0A136WCA9</accession>
<evidence type="ECO:0008006" key="4">
    <source>
        <dbReference type="Google" id="ProtNLM"/>
    </source>
</evidence>
<dbReference type="AlphaFoldDB" id="A0A136WCA9"/>
<reference evidence="2 3" key="1">
    <citation type="submission" date="2016-01" db="EMBL/GenBank/DDBJ databases">
        <title>Genome sequence of Clostridium neopropionicum X4, DSM-3847.</title>
        <authorList>
            <person name="Poehlein A."/>
            <person name="Beck M.H."/>
            <person name="Bengelsdorf F.R."/>
            <person name="Daniel R."/>
            <person name="Duerre P."/>
        </authorList>
    </citation>
    <scope>NUCLEOTIDE SEQUENCE [LARGE SCALE GENOMIC DNA]</scope>
    <source>
        <strain evidence="2 3">DSM-3847</strain>
    </source>
</reference>
<protein>
    <recommendedName>
        <fullName evidence="4">DUF2892 domain-containing protein</fullName>
    </recommendedName>
</protein>
<feature type="transmembrane region" description="Helical" evidence="1">
    <location>
        <begin position="32"/>
        <end position="51"/>
    </location>
</feature>
<evidence type="ECO:0000256" key="1">
    <source>
        <dbReference type="SAM" id="Phobius"/>
    </source>
</evidence>
<feature type="transmembrane region" description="Helical" evidence="1">
    <location>
        <begin position="9"/>
        <end position="26"/>
    </location>
</feature>
<dbReference type="OrthoDB" id="2086161at2"/>
<organism evidence="2 3">
    <name type="scientific">Anaerotignum neopropionicum</name>
    <dbReference type="NCBI Taxonomy" id="36847"/>
    <lineage>
        <taxon>Bacteria</taxon>
        <taxon>Bacillati</taxon>
        <taxon>Bacillota</taxon>
        <taxon>Clostridia</taxon>
        <taxon>Lachnospirales</taxon>
        <taxon>Anaerotignaceae</taxon>
        <taxon>Anaerotignum</taxon>
    </lineage>
</organism>
<keyword evidence="1" id="KW-0812">Transmembrane</keyword>